<evidence type="ECO:0000256" key="9">
    <source>
        <dbReference type="ARBA" id="ARBA00022833"/>
    </source>
</evidence>
<dbReference type="AlphaFoldDB" id="A0A6C0LN39"/>
<dbReference type="InterPro" id="IPR013083">
    <property type="entry name" value="Znf_RING/FYVE/PHD"/>
</dbReference>
<evidence type="ECO:0000256" key="5">
    <source>
        <dbReference type="ARBA" id="ARBA00022723"/>
    </source>
</evidence>
<dbReference type="PROSITE" id="PS51873">
    <property type="entry name" value="TRIAD"/>
    <property type="match status" value="1"/>
</dbReference>
<dbReference type="InterPro" id="IPR011011">
    <property type="entry name" value="Znf_FYVE_PHD"/>
</dbReference>
<evidence type="ECO:0000256" key="2">
    <source>
        <dbReference type="ARBA" id="ARBA00004906"/>
    </source>
</evidence>
<evidence type="ECO:0000256" key="4">
    <source>
        <dbReference type="ARBA" id="ARBA00022679"/>
    </source>
</evidence>
<organism evidence="12">
    <name type="scientific">viral metagenome</name>
    <dbReference type="NCBI Taxonomy" id="1070528"/>
    <lineage>
        <taxon>unclassified sequences</taxon>
        <taxon>metagenomes</taxon>
        <taxon>organismal metagenomes</taxon>
    </lineage>
</organism>
<keyword evidence="4" id="KW-0808">Transferase</keyword>
<evidence type="ECO:0000313" key="12">
    <source>
        <dbReference type="EMBL" id="QHU31770.1"/>
    </source>
</evidence>
<feature type="domain" description="RING-type" evidence="11">
    <location>
        <begin position="1"/>
        <end position="346"/>
    </location>
</feature>
<dbReference type="GO" id="GO:0008270">
    <property type="term" value="F:zinc ion binding"/>
    <property type="evidence" value="ECO:0007669"/>
    <property type="project" value="UniProtKB-KW"/>
</dbReference>
<dbReference type="Gene3D" id="3.30.40.10">
    <property type="entry name" value="Zinc/RING finger domain, C3HC4 (zinc finger)"/>
    <property type="match status" value="1"/>
</dbReference>
<dbReference type="InterPro" id="IPR001841">
    <property type="entry name" value="Znf_RING"/>
</dbReference>
<keyword evidence="7" id="KW-0863">Zinc-finger</keyword>
<dbReference type="PROSITE" id="PS50089">
    <property type="entry name" value="ZF_RING_2"/>
    <property type="match status" value="1"/>
</dbReference>
<dbReference type="EMBL" id="MN740532">
    <property type="protein sequence ID" value="QHU31770.1"/>
    <property type="molecule type" value="Genomic_DNA"/>
</dbReference>
<evidence type="ECO:0000256" key="6">
    <source>
        <dbReference type="ARBA" id="ARBA00022737"/>
    </source>
</evidence>
<keyword evidence="5" id="KW-0479">Metal-binding</keyword>
<name>A0A6C0LN39_9ZZZZ</name>
<keyword evidence="6" id="KW-0677">Repeat</keyword>
<dbReference type="SUPFAM" id="SSF57903">
    <property type="entry name" value="FYVE/PHD zinc finger"/>
    <property type="match status" value="1"/>
</dbReference>
<feature type="domain" description="RING-type" evidence="10">
    <location>
        <begin position="3"/>
        <end position="50"/>
    </location>
</feature>
<protein>
    <recommendedName>
        <fullName evidence="3">RBR-type E3 ubiquitin transferase</fullName>
        <ecNumber evidence="3">2.3.2.31</ecNumber>
    </recommendedName>
</protein>
<accession>A0A6C0LN39</accession>
<proteinExistence type="predicted"/>
<dbReference type="GO" id="GO:0061630">
    <property type="term" value="F:ubiquitin protein ligase activity"/>
    <property type="evidence" value="ECO:0007669"/>
    <property type="project" value="UniProtKB-EC"/>
</dbReference>
<evidence type="ECO:0000259" key="11">
    <source>
        <dbReference type="PROSITE" id="PS51873"/>
    </source>
</evidence>
<comment type="catalytic activity">
    <reaction evidence="1">
        <text>[E2 ubiquitin-conjugating enzyme]-S-ubiquitinyl-L-cysteine + [acceptor protein]-L-lysine = [E2 ubiquitin-conjugating enzyme]-L-cysteine + [acceptor protein]-N(6)-ubiquitinyl-L-lysine.</text>
        <dbReference type="EC" id="2.3.2.31"/>
    </reaction>
</comment>
<dbReference type="InterPro" id="IPR044066">
    <property type="entry name" value="TRIAD_supradom"/>
</dbReference>
<comment type="pathway">
    <text evidence="2">Protein modification; protein ubiquitination.</text>
</comment>
<keyword evidence="8" id="KW-0833">Ubl conjugation pathway</keyword>
<dbReference type="Gene3D" id="1.20.120.1750">
    <property type="match status" value="1"/>
</dbReference>
<dbReference type="Pfam" id="PF22605">
    <property type="entry name" value="IBR_2"/>
    <property type="match status" value="1"/>
</dbReference>
<keyword evidence="9" id="KW-0862">Zinc</keyword>
<evidence type="ECO:0000256" key="3">
    <source>
        <dbReference type="ARBA" id="ARBA00012251"/>
    </source>
</evidence>
<dbReference type="InterPro" id="IPR054694">
    <property type="entry name" value="Parkin-like_IBR"/>
</dbReference>
<dbReference type="EC" id="2.3.2.31" evidence="3"/>
<dbReference type="PANTHER" id="PTHR11685">
    <property type="entry name" value="RBR FAMILY RING FINGER AND IBR DOMAIN-CONTAINING"/>
    <property type="match status" value="1"/>
</dbReference>
<evidence type="ECO:0000259" key="10">
    <source>
        <dbReference type="PROSITE" id="PS50089"/>
    </source>
</evidence>
<sequence length="556" mass="63864">MSCNICFDTFTKVRRKRVDCTACDKPICRPCLQQFLLQDTSVEPVCPSCRIGWSREFLDEHLTATFRNGAFKQFRQKVLTDRERARFPEIQERAANYKKAIDFLKPIYAEITKLKAEIKAYDRTEYDIAMTEWITYCSRNGVFGPNGEKNHTEESKRLEAIYKEHNKKFNDFAGPRYERLKELNKLAYKPRRIEKRFGVVPPPPRPFRRIPRAAVGGAGAPEQDVEPADEPKPKEFVYMFKCPADACEGFINADSACGLCDLKVCKECLEPTTEGHNCNPNTVESVKAIKKQAKPCPKCKTQIIKNGGCDHMYCTQCQTHFSWRKGTIDDVRHGGNPHYYEYMNQLQAGAGDLPNNARANPCGADAILYNLMQLRRGANVDTVNRLIRYHRLFAHIQGVDLTNCQAVVQNYINDNNENSWRIHLRVRRMANEITEGEWKSILHSKEKEMMKERARGQVLEMYVTAGMDILGQAVTNNNVQDLLKQITTLYEFAEKASQKVSNVYKCPPMNLEPPGMDQEIHVIRRAFQTRHVRNLQLLHAWQQQQQPAPQPAPIAT</sequence>
<evidence type="ECO:0000256" key="8">
    <source>
        <dbReference type="ARBA" id="ARBA00022786"/>
    </source>
</evidence>
<dbReference type="SUPFAM" id="SSF57850">
    <property type="entry name" value="RING/U-box"/>
    <property type="match status" value="1"/>
</dbReference>
<evidence type="ECO:0000256" key="7">
    <source>
        <dbReference type="ARBA" id="ARBA00022771"/>
    </source>
</evidence>
<reference evidence="12" key="1">
    <citation type="journal article" date="2020" name="Nature">
        <title>Giant virus diversity and host interactions through global metagenomics.</title>
        <authorList>
            <person name="Schulz F."/>
            <person name="Roux S."/>
            <person name="Paez-Espino D."/>
            <person name="Jungbluth S."/>
            <person name="Walsh D.A."/>
            <person name="Denef V.J."/>
            <person name="McMahon K.D."/>
            <person name="Konstantinidis K.T."/>
            <person name="Eloe-Fadrosh E.A."/>
            <person name="Kyrpides N.C."/>
            <person name="Woyke T."/>
        </authorList>
    </citation>
    <scope>NUCLEOTIDE SEQUENCE</scope>
    <source>
        <strain evidence="12">GVMAG-M-3300027963-41</strain>
    </source>
</reference>
<evidence type="ECO:0000256" key="1">
    <source>
        <dbReference type="ARBA" id="ARBA00001798"/>
    </source>
</evidence>
<dbReference type="InterPro" id="IPR031127">
    <property type="entry name" value="E3_UB_ligase_RBR"/>
</dbReference>
<dbReference type="GO" id="GO:0016567">
    <property type="term" value="P:protein ubiquitination"/>
    <property type="evidence" value="ECO:0007669"/>
    <property type="project" value="InterPro"/>
</dbReference>